<sequence>MMGFSVNGVGAAGDLTTSTFTNDGIFTLIQSGGPGTSTLSLNSLPSLTPSHTKTLALKDLTKILISSKIDGGGSAVALALTGAAGGTLVKDLSGGFVIDKNGHLKGDTSTPNTGLSIDEKAVINGNIENHGKIDGGVVIGTANSAFPLRSPTANASVTTFTNTGTVTSGFAIAGKQQVKGTPANSNGVDTFKLINKSGGVIEGTVTGGFDIKGILITASDANTAAKGAHGVDTFKLINKSGGVIEDDIALVAQSTIKFNLENDAGGKISGGAITVTKIDNKGVIDAPAKTIKANKITNANGGKITAKFAEDTNNISEITNHGIICLPVGTGGTADIMKVSHYKGESGSELHLNFSGALGTTSVSANLVDVGSATFKSGSKIVLCNEGATAATGGDTDTSHTHVLVKGPLTIEATDTLLYTKKFTTKTSDCIIEATDTGITSNEIKSYLHVRTIDDNIKHFFPNDPILVSDIATKFKNAHTINKAVTEASKTTVGGVALKTTDKKGVFDNQDKIADLMNDAAEHSKDNGHLFIDM</sequence>
<feature type="non-terminal residue" evidence="1">
    <location>
        <position position="1"/>
    </location>
</feature>
<dbReference type="Proteomes" id="UP001152795">
    <property type="component" value="Unassembled WGS sequence"/>
</dbReference>
<evidence type="ECO:0000313" key="2">
    <source>
        <dbReference type="Proteomes" id="UP001152795"/>
    </source>
</evidence>
<proteinExistence type="predicted"/>
<comment type="caution">
    <text evidence="1">The sequence shown here is derived from an EMBL/GenBank/DDBJ whole genome shotgun (WGS) entry which is preliminary data.</text>
</comment>
<protein>
    <submittedName>
        <fullName evidence="1">Uncharacterized protein</fullName>
    </submittedName>
</protein>
<dbReference type="EMBL" id="CACRXK020035215">
    <property type="protein sequence ID" value="CAB4044508.1"/>
    <property type="molecule type" value="Genomic_DNA"/>
</dbReference>
<organism evidence="1 2">
    <name type="scientific">Paramuricea clavata</name>
    <name type="common">Red gorgonian</name>
    <name type="synonym">Violescent sea-whip</name>
    <dbReference type="NCBI Taxonomy" id="317549"/>
    <lineage>
        <taxon>Eukaryota</taxon>
        <taxon>Metazoa</taxon>
        <taxon>Cnidaria</taxon>
        <taxon>Anthozoa</taxon>
        <taxon>Octocorallia</taxon>
        <taxon>Malacalcyonacea</taxon>
        <taxon>Plexauridae</taxon>
        <taxon>Paramuricea</taxon>
    </lineage>
</organism>
<gene>
    <name evidence="1" type="ORF">PACLA_8A078335</name>
</gene>
<evidence type="ECO:0000313" key="1">
    <source>
        <dbReference type="EMBL" id="CAB4044508.1"/>
    </source>
</evidence>
<name>A0A7D9KIG4_PARCT</name>
<dbReference type="AlphaFoldDB" id="A0A7D9KIG4"/>
<accession>A0A7D9KIG4</accession>
<reference evidence="1" key="1">
    <citation type="submission" date="2020-04" db="EMBL/GenBank/DDBJ databases">
        <authorList>
            <person name="Alioto T."/>
            <person name="Alioto T."/>
            <person name="Gomez Garrido J."/>
        </authorList>
    </citation>
    <scope>NUCLEOTIDE SEQUENCE</scope>
    <source>
        <strain evidence="1">A484AB</strain>
    </source>
</reference>
<keyword evidence="2" id="KW-1185">Reference proteome</keyword>